<evidence type="ECO:0000313" key="1">
    <source>
        <dbReference type="EMBL" id="MFC3876245.1"/>
    </source>
</evidence>
<evidence type="ECO:0000313" key="2">
    <source>
        <dbReference type="Proteomes" id="UP001595812"/>
    </source>
</evidence>
<name>A0ABV8AF43_9FLAO</name>
<dbReference type="Proteomes" id="UP001595812">
    <property type="component" value="Unassembled WGS sequence"/>
</dbReference>
<keyword evidence="2" id="KW-1185">Reference proteome</keyword>
<comment type="caution">
    <text evidence="1">The sequence shown here is derived from an EMBL/GenBank/DDBJ whole genome shotgun (WGS) entry which is preliminary data.</text>
</comment>
<dbReference type="RefSeq" id="WP_386096981.1">
    <property type="nucleotide sequence ID" value="NZ_JBHSAT010000004.1"/>
</dbReference>
<protein>
    <submittedName>
        <fullName evidence="1">Uncharacterized protein</fullName>
    </submittedName>
</protein>
<sequence length="172" mass="20005">MKLFLRHLGESLRSYPQIRFTKNDEILIRDSAISHLGHDNLNQLRDRFEGQAFFEKTMRNIGGLMALQKHLKVSPFDFNNANLKDFLPYIKVDGQRIDINVFEFGQLPMVKVKEVNNPIYFIIQKDSLTFLLCGYAPKTVVNEHLVETLVETSSTDELMEFVGFQHLQQIED</sequence>
<proteinExistence type="predicted"/>
<dbReference type="EMBL" id="JBHSAT010000004">
    <property type="protein sequence ID" value="MFC3876245.1"/>
    <property type="molecule type" value="Genomic_DNA"/>
</dbReference>
<gene>
    <name evidence="1" type="ORF">ACFOSX_03290</name>
</gene>
<reference evidence="2" key="1">
    <citation type="journal article" date="2019" name="Int. J. Syst. Evol. Microbiol.">
        <title>The Global Catalogue of Microorganisms (GCM) 10K type strain sequencing project: providing services to taxonomists for standard genome sequencing and annotation.</title>
        <authorList>
            <consortium name="The Broad Institute Genomics Platform"/>
            <consortium name="The Broad Institute Genome Sequencing Center for Infectious Disease"/>
            <person name="Wu L."/>
            <person name="Ma J."/>
        </authorList>
    </citation>
    <scope>NUCLEOTIDE SEQUENCE [LARGE SCALE GENOMIC DNA]</scope>
    <source>
        <strain evidence="2">CECT 8979</strain>
    </source>
</reference>
<accession>A0ABV8AF43</accession>
<organism evidence="1 2">
    <name type="scientific">Winogradskyella maritima</name>
    <dbReference type="NCBI Taxonomy" id="1517766"/>
    <lineage>
        <taxon>Bacteria</taxon>
        <taxon>Pseudomonadati</taxon>
        <taxon>Bacteroidota</taxon>
        <taxon>Flavobacteriia</taxon>
        <taxon>Flavobacteriales</taxon>
        <taxon>Flavobacteriaceae</taxon>
        <taxon>Winogradskyella</taxon>
    </lineage>
</organism>